<dbReference type="SUPFAM" id="SSF57095">
    <property type="entry name" value="Scorpion toxin-like"/>
    <property type="match status" value="1"/>
</dbReference>
<dbReference type="InterPro" id="IPR036574">
    <property type="entry name" value="Scorpion_toxin-like_sf"/>
</dbReference>
<keyword evidence="3" id="KW-1185">Reference proteome</keyword>
<reference evidence="2" key="1">
    <citation type="submission" date="2020-08" db="EMBL/GenBank/DDBJ databases">
        <title>Genome sequencing and assembly of the red palm weevil Rhynchophorus ferrugineus.</title>
        <authorList>
            <person name="Dias G.B."/>
            <person name="Bergman C.M."/>
            <person name="Manee M."/>
        </authorList>
    </citation>
    <scope>NUCLEOTIDE SEQUENCE</scope>
    <source>
        <strain evidence="2">AA-2017</strain>
        <tissue evidence="2">Whole larva</tissue>
    </source>
</reference>
<name>A0A834HW76_RHYFE</name>
<keyword evidence="1" id="KW-0732">Signal</keyword>
<accession>A0A834HW76</accession>
<proteinExistence type="predicted"/>
<dbReference type="GO" id="GO:0051707">
    <property type="term" value="P:response to other organism"/>
    <property type="evidence" value="ECO:0007669"/>
    <property type="project" value="UniProtKB-ARBA"/>
</dbReference>
<dbReference type="AlphaFoldDB" id="A0A834HW76"/>
<dbReference type="EMBL" id="JAACXV010014200">
    <property type="protein sequence ID" value="KAF7269630.1"/>
    <property type="molecule type" value="Genomic_DNA"/>
</dbReference>
<dbReference type="Proteomes" id="UP000625711">
    <property type="component" value="Unassembled WGS sequence"/>
</dbReference>
<evidence type="ECO:0000313" key="3">
    <source>
        <dbReference type="Proteomes" id="UP000625711"/>
    </source>
</evidence>
<evidence type="ECO:0008006" key="4">
    <source>
        <dbReference type="Google" id="ProtNLM"/>
    </source>
</evidence>
<evidence type="ECO:0000313" key="2">
    <source>
        <dbReference type="EMBL" id="KAF7269630.1"/>
    </source>
</evidence>
<protein>
    <recommendedName>
        <fullName evidence="4">Defensin</fullName>
    </recommendedName>
</protein>
<comment type="caution">
    <text evidence="2">The sequence shown here is derived from an EMBL/GenBank/DDBJ whole genome shotgun (WGS) entry which is preliminary data.</text>
</comment>
<evidence type="ECO:0000256" key="1">
    <source>
        <dbReference type="SAM" id="SignalP"/>
    </source>
</evidence>
<feature type="chain" id="PRO_5032809091" description="Defensin" evidence="1">
    <location>
        <begin position="21"/>
        <end position="78"/>
    </location>
</feature>
<sequence length="78" mass="8450">MLGKFVVLLFVVMVAVNVEAQFEASPGWSHQQTAFIPSSQREMCSEGQVGSTRLCNQFCQLNGGSPGHCNEGTCTCQH</sequence>
<gene>
    <name evidence="2" type="ORF">GWI33_017313</name>
</gene>
<organism evidence="2 3">
    <name type="scientific">Rhynchophorus ferrugineus</name>
    <name type="common">Red palm weevil</name>
    <name type="synonym">Curculio ferrugineus</name>
    <dbReference type="NCBI Taxonomy" id="354439"/>
    <lineage>
        <taxon>Eukaryota</taxon>
        <taxon>Metazoa</taxon>
        <taxon>Ecdysozoa</taxon>
        <taxon>Arthropoda</taxon>
        <taxon>Hexapoda</taxon>
        <taxon>Insecta</taxon>
        <taxon>Pterygota</taxon>
        <taxon>Neoptera</taxon>
        <taxon>Endopterygota</taxon>
        <taxon>Coleoptera</taxon>
        <taxon>Polyphaga</taxon>
        <taxon>Cucujiformia</taxon>
        <taxon>Curculionidae</taxon>
        <taxon>Dryophthorinae</taxon>
        <taxon>Rhynchophorus</taxon>
    </lineage>
</organism>
<feature type="signal peptide" evidence="1">
    <location>
        <begin position="1"/>
        <end position="20"/>
    </location>
</feature>